<dbReference type="InterPro" id="IPR035992">
    <property type="entry name" value="Ricin_B-like_lectins"/>
</dbReference>
<feature type="compositionally biased region" description="Basic and acidic residues" evidence="1">
    <location>
        <begin position="37"/>
        <end position="46"/>
    </location>
</feature>
<dbReference type="Proteomes" id="UP001223144">
    <property type="component" value="Unassembled WGS sequence"/>
</dbReference>
<dbReference type="PROSITE" id="PS50231">
    <property type="entry name" value="RICIN_B_LECTIN"/>
    <property type="match status" value="1"/>
</dbReference>
<dbReference type="EMBL" id="JARWBG010000073">
    <property type="protein sequence ID" value="MDH2393574.1"/>
    <property type="molecule type" value="Genomic_DNA"/>
</dbReference>
<proteinExistence type="predicted"/>
<sequence>MLSRVLVAGLVIVLLSAGVFGIGKLIDYQRDRDQARRDKAAERVVAENHLFPSPSKTPPGGNEQQRGRPPSIPGGGDGPARSAPPPYTLPKGPTPFASASAGSDDKGSTGPASGGGTQSGANDSQAEQDAQRQQSSGSQQSVSGGDDSSDPGGSTHRIVGEVSDKCIDVTDHISSAPNKTVLQIYTCGNNPNQQWTFHSDGTIRALAMCMSVLEGSTADGAAIDVYECNGSASQQWRFTTAGDLVNVKADKCVDVRDLSSADGARLQLWTCAGTGNQKWRLA</sequence>
<accession>A0ABT6I0A7</accession>
<dbReference type="InterPro" id="IPR000772">
    <property type="entry name" value="Ricin_B_lectin"/>
</dbReference>
<gene>
    <name evidence="3" type="ORF">QCN29_33390</name>
</gene>
<keyword evidence="4" id="KW-1185">Reference proteome</keyword>
<dbReference type="SMART" id="SM00458">
    <property type="entry name" value="RICIN"/>
    <property type="match status" value="1"/>
</dbReference>
<feature type="compositionally biased region" description="Low complexity" evidence="1">
    <location>
        <begin position="131"/>
        <end position="154"/>
    </location>
</feature>
<evidence type="ECO:0000313" key="3">
    <source>
        <dbReference type="EMBL" id="MDH2393574.1"/>
    </source>
</evidence>
<organism evidence="3 4">
    <name type="scientific">Streptomyces chengmaiensis</name>
    <dbReference type="NCBI Taxonomy" id="3040919"/>
    <lineage>
        <taxon>Bacteria</taxon>
        <taxon>Bacillati</taxon>
        <taxon>Actinomycetota</taxon>
        <taxon>Actinomycetes</taxon>
        <taxon>Kitasatosporales</taxon>
        <taxon>Streptomycetaceae</taxon>
        <taxon>Streptomyces</taxon>
    </lineage>
</organism>
<comment type="caution">
    <text evidence="3">The sequence shown here is derived from an EMBL/GenBank/DDBJ whole genome shotgun (WGS) entry which is preliminary data.</text>
</comment>
<evidence type="ECO:0000259" key="2">
    <source>
        <dbReference type="SMART" id="SM00458"/>
    </source>
</evidence>
<protein>
    <submittedName>
        <fullName evidence="3">RICIN domain-containing protein</fullName>
    </submittedName>
</protein>
<dbReference type="Pfam" id="PF00652">
    <property type="entry name" value="Ricin_B_lectin"/>
    <property type="match status" value="1"/>
</dbReference>
<feature type="domain" description="Ricin B lectin" evidence="2">
    <location>
        <begin position="153"/>
        <end position="282"/>
    </location>
</feature>
<evidence type="ECO:0000256" key="1">
    <source>
        <dbReference type="SAM" id="MobiDB-lite"/>
    </source>
</evidence>
<reference evidence="3 4" key="1">
    <citation type="submission" date="2023-04" db="EMBL/GenBank/DDBJ databases">
        <title>Streptomyces chengmaiensis sp. nov. isolated from the stem of mangrove plant in Hainan.</title>
        <authorList>
            <person name="Huang X."/>
            <person name="Zhou S."/>
            <person name="Chu X."/>
            <person name="Xie Y."/>
            <person name="Lin Y."/>
        </authorList>
    </citation>
    <scope>NUCLEOTIDE SEQUENCE [LARGE SCALE GENOMIC DNA]</scope>
    <source>
        <strain evidence="3 4">HNM0663</strain>
    </source>
</reference>
<dbReference type="SUPFAM" id="SSF50370">
    <property type="entry name" value="Ricin B-like lectins"/>
    <property type="match status" value="1"/>
</dbReference>
<feature type="region of interest" description="Disordered" evidence="1">
    <location>
        <begin position="37"/>
        <end position="158"/>
    </location>
</feature>
<name>A0ABT6I0A7_9ACTN</name>
<evidence type="ECO:0000313" key="4">
    <source>
        <dbReference type="Proteomes" id="UP001223144"/>
    </source>
</evidence>
<feature type="compositionally biased region" description="Low complexity" evidence="1">
    <location>
        <begin position="89"/>
        <end position="102"/>
    </location>
</feature>
<dbReference type="Gene3D" id="2.80.10.50">
    <property type="match status" value="2"/>
</dbReference>
<dbReference type="RefSeq" id="WP_279932858.1">
    <property type="nucleotide sequence ID" value="NZ_JARWBG010000073.1"/>
</dbReference>